<dbReference type="AlphaFoldDB" id="A0A6A6S914"/>
<accession>A0A6A6S914</accession>
<gene>
    <name evidence="1" type="ORF">P280DRAFT_477727</name>
</gene>
<evidence type="ECO:0000313" key="1">
    <source>
        <dbReference type="EMBL" id="KAF2644346.1"/>
    </source>
</evidence>
<keyword evidence="2" id="KW-1185">Reference proteome</keyword>
<name>A0A6A6S914_9PLEO</name>
<dbReference type="EMBL" id="MU006779">
    <property type="protein sequence ID" value="KAF2644346.1"/>
    <property type="molecule type" value="Genomic_DNA"/>
</dbReference>
<reference evidence="1" key="1">
    <citation type="journal article" date="2020" name="Stud. Mycol.">
        <title>101 Dothideomycetes genomes: a test case for predicting lifestyles and emergence of pathogens.</title>
        <authorList>
            <person name="Haridas S."/>
            <person name="Albert R."/>
            <person name="Binder M."/>
            <person name="Bloem J."/>
            <person name="Labutti K."/>
            <person name="Salamov A."/>
            <person name="Andreopoulos B."/>
            <person name="Baker S."/>
            <person name="Barry K."/>
            <person name="Bills G."/>
            <person name="Bluhm B."/>
            <person name="Cannon C."/>
            <person name="Castanera R."/>
            <person name="Culley D."/>
            <person name="Daum C."/>
            <person name="Ezra D."/>
            <person name="Gonzalez J."/>
            <person name="Henrissat B."/>
            <person name="Kuo A."/>
            <person name="Liang C."/>
            <person name="Lipzen A."/>
            <person name="Lutzoni F."/>
            <person name="Magnuson J."/>
            <person name="Mondo S."/>
            <person name="Nolan M."/>
            <person name="Ohm R."/>
            <person name="Pangilinan J."/>
            <person name="Park H.-J."/>
            <person name="Ramirez L."/>
            <person name="Alfaro M."/>
            <person name="Sun H."/>
            <person name="Tritt A."/>
            <person name="Yoshinaga Y."/>
            <person name="Zwiers L.-H."/>
            <person name="Turgeon B."/>
            <person name="Goodwin S."/>
            <person name="Spatafora J."/>
            <person name="Crous P."/>
            <person name="Grigoriev I."/>
        </authorList>
    </citation>
    <scope>NUCLEOTIDE SEQUENCE</scope>
    <source>
        <strain evidence="1">CBS 473.64</strain>
    </source>
</reference>
<sequence length="381" mass="42343">MGVCAGSVMTFGGHCERGAAFGADDAGVMDVRNLWDKKARNEWEFDMCSILTEISKVRLLNCECAPLVGALLTVSQRFCNGSPTASIRRRNPIQNREKPLSLPFVTLDALKATRQTFAQGPALQLRLPPPHITPRPRTHDTDPAALARTRANAAYHKISDANHRSARPHVGLDQHRLLYHHTLTHGQSRLRLQRARDPVLYPRRLHIHLIRRCCGASARRRDLGSLEHGPQRQRERRQAPLLLASAGRPREFGRRAYGALLRSVNAATRVVRLAVHRVPTHKRTSLRPGSIHLKRLFPRRLHRCHVPRARQLVREHRSGTLCANTCPIAFRVQKRGEHRDSKPVVGCLCLGGGKGVSEAGVGDGEACGPEWGEVPVGGEEA</sequence>
<proteinExistence type="predicted"/>
<organism evidence="1 2">
    <name type="scientific">Massarina eburnea CBS 473.64</name>
    <dbReference type="NCBI Taxonomy" id="1395130"/>
    <lineage>
        <taxon>Eukaryota</taxon>
        <taxon>Fungi</taxon>
        <taxon>Dikarya</taxon>
        <taxon>Ascomycota</taxon>
        <taxon>Pezizomycotina</taxon>
        <taxon>Dothideomycetes</taxon>
        <taxon>Pleosporomycetidae</taxon>
        <taxon>Pleosporales</taxon>
        <taxon>Massarineae</taxon>
        <taxon>Massarinaceae</taxon>
        <taxon>Massarina</taxon>
    </lineage>
</organism>
<evidence type="ECO:0000313" key="2">
    <source>
        <dbReference type="Proteomes" id="UP000799753"/>
    </source>
</evidence>
<protein>
    <submittedName>
        <fullName evidence="1">Uncharacterized protein</fullName>
    </submittedName>
</protein>
<dbReference type="Proteomes" id="UP000799753">
    <property type="component" value="Unassembled WGS sequence"/>
</dbReference>